<proteinExistence type="predicted"/>
<evidence type="ECO:0000313" key="3">
    <source>
        <dbReference type="Proteomes" id="UP000180043"/>
    </source>
</evidence>
<dbReference type="EMBL" id="MLIQ01000042">
    <property type="protein sequence ID" value="OHU47187.1"/>
    <property type="molecule type" value="Genomic_DNA"/>
</dbReference>
<sequence length="240" mass="25011">MTAAATGYTADLSSVVRVLRTAHDIALLSWRPKGLNDFRCADTEDVAEVLQIVDDAMPGFDVYHCATRAWESCGQPVAIAEVNRALRAAVPGGALLEYNDAPGRAARDIADLFMRAAQMVSDLLEVPRVPSAAASHRRGGGSELGHGGLPSRFRPAMGVPSLAAVRRVGGSQSGRGSSTSQDPAATARPSRVRRGLVLAVSPVEGAGETATQTGAPPSYPPNPFGAGWRSLPNLMTQEGA</sequence>
<name>A0A1S1LHK8_MYCCH</name>
<protein>
    <submittedName>
        <fullName evidence="2">Uncharacterized protein</fullName>
    </submittedName>
</protein>
<gene>
    <name evidence="2" type="ORF">BKG82_26385</name>
</gene>
<feature type="compositionally biased region" description="Low complexity" evidence="1">
    <location>
        <begin position="166"/>
        <end position="181"/>
    </location>
</feature>
<comment type="caution">
    <text evidence="2">The sequence shown here is derived from an EMBL/GenBank/DDBJ whole genome shotgun (WGS) entry which is preliminary data.</text>
</comment>
<reference evidence="2 3" key="1">
    <citation type="submission" date="2016-10" db="EMBL/GenBank/DDBJ databases">
        <title>Evaluation of Human, Veterinary and Environmental Mycobacterium chelonae Isolates by Core Genome Phylogenomic Analysis, Targeted Gene Comparison, and Anti-microbial Susceptibility Patterns: A Tale of Mistaken Identities.</title>
        <authorList>
            <person name="Fogelson S.B."/>
            <person name="Camus A.C."/>
            <person name="Lorenz W."/>
            <person name="Vasireddy R."/>
            <person name="Vasireddy S."/>
            <person name="Smith T."/>
            <person name="Brown-Elliott B.A."/>
            <person name="Wallace R.J.Jr."/>
            <person name="Hasan N.A."/>
            <person name="Reischl U."/>
            <person name="Sanchez S."/>
        </authorList>
    </citation>
    <scope>NUCLEOTIDE SEQUENCE [LARGE SCALE GENOMIC DNA]</scope>
    <source>
        <strain evidence="2 3">15515</strain>
    </source>
</reference>
<organism evidence="2 3">
    <name type="scientific">Mycobacteroides chelonae</name>
    <name type="common">Mycobacterium chelonae</name>
    <dbReference type="NCBI Taxonomy" id="1774"/>
    <lineage>
        <taxon>Bacteria</taxon>
        <taxon>Bacillati</taxon>
        <taxon>Actinomycetota</taxon>
        <taxon>Actinomycetes</taxon>
        <taxon>Mycobacteriales</taxon>
        <taxon>Mycobacteriaceae</taxon>
        <taxon>Mycobacteroides</taxon>
    </lineage>
</organism>
<feature type="region of interest" description="Disordered" evidence="1">
    <location>
        <begin position="166"/>
        <end position="240"/>
    </location>
</feature>
<evidence type="ECO:0000313" key="2">
    <source>
        <dbReference type="EMBL" id="OHU47187.1"/>
    </source>
</evidence>
<dbReference type="AlphaFoldDB" id="A0A1S1LHK8"/>
<accession>A0A1S1LHK8</accession>
<evidence type="ECO:0000256" key="1">
    <source>
        <dbReference type="SAM" id="MobiDB-lite"/>
    </source>
</evidence>
<dbReference type="Proteomes" id="UP000180043">
    <property type="component" value="Unassembled WGS sequence"/>
</dbReference>